<evidence type="ECO:0000256" key="1">
    <source>
        <dbReference type="ARBA" id="ARBA00022603"/>
    </source>
</evidence>
<dbReference type="GO" id="GO:0032259">
    <property type="term" value="P:methylation"/>
    <property type="evidence" value="ECO:0007669"/>
    <property type="project" value="UniProtKB-KW"/>
</dbReference>
<feature type="domain" description="Release factor glutamine methyltransferase N-terminal" evidence="7">
    <location>
        <begin position="15"/>
        <end position="71"/>
    </location>
</feature>
<dbReference type="InterPro" id="IPR004556">
    <property type="entry name" value="HemK-like"/>
</dbReference>
<dbReference type="InterPro" id="IPR050320">
    <property type="entry name" value="N5-glutamine_MTase"/>
</dbReference>
<comment type="catalytic activity">
    <reaction evidence="4 5">
        <text>L-glutaminyl-[peptide chain release factor] + S-adenosyl-L-methionine = N(5)-methyl-L-glutaminyl-[peptide chain release factor] + S-adenosyl-L-homocysteine + H(+)</text>
        <dbReference type="Rhea" id="RHEA:42896"/>
        <dbReference type="Rhea" id="RHEA-COMP:10271"/>
        <dbReference type="Rhea" id="RHEA-COMP:10272"/>
        <dbReference type="ChEBI" id="CHEBI:15378"/>
        <dbReference type="ChEBI" id="CHEBI:30011"/>
        <dbReference type="ChEBI" id="CHEBI:57856"/>
        <dbReference type="ChEBI" id="CHEBI:59789"/>
        <dbReference type="ChEBI" id="CHEBI:61891"/>
        <dbReference type="EC" id="2.1.1.297"/>
    </reaction>
</comment>
<feature type="binding site" evidence="5">
    <location>
        <begin position="116"/>
        <end position="120"/>
    </location>
    <ligand>
        <name>S-adenosyl-L-methionine</name>
        <dbReference type="ChEBI" id="CHEBI:59789"/>
    </ligand>
</feature>
<dbReference type="GO" id="GO:0102559">
    <property type="term" value="F:peptide chain release factor N(5)-glutamine methyltransferase activity"/>
    <property type="evidence" value="ECO:0007669"/>
    <property type="project" value="UniProtKB-EC"/>
</dbReference>
<comment type="similarity">
    <text evidence="5">Belongs to the protein N5-glutamine methyltransferase family. PrmC subfamily.</text>
</comment>
<protein>
    <recommendedName>
        <fullName evidence="5">Release factor glutamine methyltransferase</fullName>
        <shortName evidence="5">RF MTase</shortName>
        <ecNumber evidence="5">2.1.1.297</ecNumber>
    </recommendedName>
    <alternativeName>
        <fullName evidence="5">N5-glutamine methyltransferase PrmC</fullName>
    </alternativeName>
    <alternativeName>
        <fullName evidence="5">Protein-(glutamine-N5) MTase PrmC</fullName>
    </alternativeName>
    <alternativeName>
        <fullName evidence="5">Protein-glutamine N-methyltransferase PrmC</fullName>
    </alternativeName>
</protein>
<comment type="function">
    <text evidence="5">Methylates the class 1 translation termination release factors RF1/PrfA and RF2/PrfB on the glutamine residue of the universally conserved GGQ motif.</text>
</comment>
<evidence type="ECO:0000313" key="8">
    <source>
        <dbReference type="EMBL" id="EXI79511.1"/>
    </source>
</evidence>
<dbReference type="Pfam" id="PF17827">
    <property type="entry name" value="PrmC_N"/>
    <property type="match status" value="1"/>
</dbReference>
<dbReference type="Pfam" id="PF05175">
    <property type="entry name" value="MTS"/>
    <property type="match status" value="1"/>
</dbReference>
<keyword evidence="3 5" id="KW-0949">S-adenosyl-L-methionine</keyword>
<dbReference type="InterPro" id="IPR019874">
    <property type="entry name" value="RF_methyltr_PrmC"/>
</dbReference>
<organism evidence="8 9">
    <name type="scientific">Candidatus Accumulibacter appositus</name>
    <dbReference type="NCBI Taxonomy" id="1454003"/>
    <lineage>
        <taxon>Bacteria</taxon>
        <taxon>Pseudomonadati</taxon>
        <taxon>Pseudomonadota</taxon>
        <taxon>Betaproteobacteria</taxon>
        <taxon>Candidatus Accumulibacter</taxon>
    </lineage>
</organism>
<name>A0A011NW11_9PROT</name>
<feature type="binding site" evidence="5">
    <location>
        <position position="139"/>
    </location>
    <ligand>
        <name>S-adenosyl-L-methionine</name>
        <dbReference type="ChEBI" id="CHEBI:59789"/>
    </ligand>
</feature>
<accession>A0A011NW11</accession>
<evidence type="ECO:0000259" key="6">
    <source>
        <dbReference type="Pfam" id="PF05175"/>
    </source>
</evidence>
<dbReference type="SUPFAM" id="SSF53335">
    <property type="entry name" value="S-adenosyl-L-methionine-dependent methyltransferases"/>
    <property type="match status" value="1"/>
</dbReference>
<evidence type="ECO:0000313" key="9">
    <source>
        <dbReference type="Proteomes" id="UP000021816"/>
    </source>
</evidence>
<feature type="binding site" evidence="5">
    <location>
        <position position="181"/>
    </location>
    <ligand>
        <name>S-adenosyl-L-methionine</name>
        <dbReference type="ChEBI" id="CHEBI:59789"/>
    </ligand>
</feature>
<dbReference type="HAMAP" id="MF_02126">
    <property type="entry name" value="RF_methyltr_PrmC"/>
    <property type="match status" value="1"/>
</dbReference>
<dbReference type="NCBIfam" id="TIGR03534">
    <property type="entry name" value="RF_mod_PrmC"/>
    <property type="match status" value="1"/>
</dbReference>
<evidence type="ECO:0000256" key="5">
    <source>
        <dbReference type="HAMAP-Rule" id="MF_02126"/>
    </source>
</evidence>
<evidence type="ECO:0000259" key="7">
    <source>
        <dbReference type="Pfam" id="PF17827"/>
    </source>
</evidence>
<keyword evidence="1 5" id="KW-0489">Methyltransferase</keyword>
<dbReference type="InterPro" id="IPR040758">
    <property type="entry name" value="PrmC_N"/>
</dbReference>
<proteinExistence type="inferred from homology"/>
<feature type="domain" description="Methyltransferase small" evidence="6">
    <location>
        <begin position="100"/>
        <end position="189"/>
    </location>
</feature>
<dbReference type="InterPro" id="IPR007848">
    <property type="entry name" value="Small_mtfrase_dom"/>
</dbReference>
<dbReference type="PANTHER" id="PTHR18895">
    <property type="entry name" value="HEMK METHYLTRANSFERASE"/>
    <property type="match status" value="1"/>
</dbReference>
<reference evidence="8 9" key="1">
    <citation type="submission" date="2014-02" db="EMBL/GenBank/DDBJ databases">
        <title>Expanding our view of genomic diversity in Candidatus Accumulibacter clades.</title>
        <authorList>
            <person name="Skennerton C.T."/>
            <person name="Barr J.J."/>
            <person name="Slater F.R."/>
            <person name="Bond P.L."/>
            <person name="Tyson G.W."/>
        </authorList>
    </citation>
    <scope>NUCLEOTIDE SEQUENCE [LARGE SCALE GENOMIC DNA]</scope>
    <source>
        <strain evidence="9">BA-92</strain>
    </source>
</reference>
<dbReference type="STRING" id="1454003.AW10_02365"/>
<dbReference type="PATRIC" id="fig|1454003.3.peg.2413"/>
<evidence type="ECO:0000256" key="2">
    <source>
        <dbReference type="ARBA" id="ARBA00022679"/>
    </source>
</evidence>
<sequence length="277" mass="29682">MTTMTVDAAWRFARQRIARLDARLLLEQVMVCTHADLIAHPTRMLCADQFARLDALVSRRAEGEPLAYLLGSAEFYGLEFAVTPAVLIPRPETELLVDLAIERLQSSSCARILDLGTGSGVLAVTLARQCRGASVTAVDLSSAALAVASTNAARHAVEVSFLLGHWYAPLGDNRFDLIVANPPYVAHADPHLQHNGLPFEPRMALTDGVVGGDGLACLRAIIGGAGARLRPGGWLLVEHGYDQAAAVRQMLAQQGLLELDSWCDLAGIERVSGGRLD</sequence>
<evidence type="ECO:0000256" key="4">
    <source>
        <dbReference type="ARBA" id="ARBA00048391"/>
    </source>
</evidence>
<dbReference type="InterPro" id="IPR002052">
    <property type="entry name" value="DNA_methylase_N6_adenine_CS"/>
</dbReference>
<dbReference type="AlphaFoldDB" id="A0A011NW11"/>
<dbReference type="GO" id="GO:0003676">
    <property type="term" value="F:nucleic acid binding"/>
    <property type="evidence" value="ECO:0007669"/>
    <property type="project" value="InterPro"/>
</dbReference>
<dbReference type="PANTHER" id="PTHR18895:SF74">
    <property type="entry name" value="MTRF1L RELEASE FACTOR GLUTAMINE METHYLTRANSFERASE"/>
    <property type="match status" value="1"/>
</dbReference>
<dbReference type="FunFam" id="3.40.50.150:FF:000053">
    <property type="entry name" value="Release factor glutamine methyltransferase"/>
    <property type="match status" value="1"/>
</dbReference>
<dbReference type="InterPro" id="IPR029063">
    <property type="entry name" value="SAM-dependent_MTases_sf"/>
</dbReference>
<dbReference type="Proteomes" id="UP000021816">
    <property type="component" value="Unassembled WGS sequence"/>
</dbReference>
<dbReference type="EMBL" id="JEMX01000053">
    <property type="protein sequence ID" value="EXI79511.1"/>
    <property type="molecule type" value="Genomic_DNA"/>
</dbReference>
<feature type="binding site" evidence="5">
    <location>
        <begin position="181"/>
        <end position="184"/>
    </location>
    <ligand>
        <name>substrate</name>
    </ligand>
</feature>
<dbReference type="PROSITE" id="PS00092">
    <property type="entry name" value="N6_MTASE"/>
    <property type="match status" value="1"/>
</dbReference>
<dbReference type="EC" id="2.1.1.297" evidence="5"/>
<dbReference type="Gene3D" id="3.40.50.150">
    <property type="entry name" value="Vaccinia Virus protein VP39"/>
    <property type="match status" value="1"/>
</dbReference>
<keyword evidence="2 5" id="KW-0808">Transferase</keyword>
<gene>
    <name evidence="5 8" type="primary">prmC</name>
    <name evidence="8" type="ORF">AW10_02365</name>
</gene>
<dbReference type="NCBIfam" id="TIGR00536">
    <property type="entry name" value="hemK_fam"/>
    <property type="match status" value="1"/>
</dbReference>
<comment type="caution">
    <text evidence="8">The sequence shown here is derived from an EMBL/GenBank/DDBJ whole genome shotgun (WGS) entry which is preliminary data.</text>
</comment>
<feature type="binding site" evidence="5">
    <location>
        <position position="166"/>
    </location>
    <ligand>
        <name>S-adenosyl-L-methionine</name>
        <dbReference type="ChEBI" id="CHEBI:59789"/>
    </ligand>
</feature>
<dbReference type="CDD" id="cd02440">
    <property type="entry name" value="AdoMet_MTases"/>
    <property type="match status" value="1"/>
</dbReference>
<dbReference type="Gene3D" id="1.10.8.10">
    <property type="entry name" value="DNA helicase RuvA subunit, C-terminal domain"/>
    <property type="match status" value="1"/>
</dbReference>
<evidence type="ECO:0000256" key="3">
    <source>
        <dbReference type="ARBA" id="ARBA00022691"/>
    </source>
</evidence>